<dbReference type="EMBL" id="MNVC01000033">
    <property type="protein sequence ID" value="OIO18823.1"/>
    <property type="molecule type" value="Genomic_DNA"/>
</dbReference>
<evidence type="ECO:0008006" key="4">
    <source>
        <dbReference type="Google" id="ProtNLM"/>
    </source>
</evidence>
<name>A0A1J4U9B1_9BACT</name>
<dbReference type="Proteomes" id="UP000181941">
    <property type="component" value="Unassembled WGS sequence"/>
</dbReference>
<reference evidence="2 3" key="1">
    <citation type="journal article" date="2016" name="Environ. Microbiol.">
        <title>Genomic resolution of a cold subsurface aquifer community provides metabolic insights for novel microbes adapted to high CO concentrations.</title>
        <authorList>
            <person name="Probst A.J."/>
            <person name="Castelle C.J."/>
            <person name="Singh A."/>
            <person name="Brown C.T."/>
            <person name="Anantharaman K."/>
            <person name="Sharon I."/>
            <person name="Hug L.A."/>
            <person name="Burstein D."/>
            <person name="Emerson J.B."/>
            <person name="Thomas B.C."/>
            <person name="Banfield J.F."/>
        </authorList>
    </citation>
    <scope>NUCLEOTIDE SEQUENCE [LARGE SCALE GENOMIC DNA]</scope>
    <source>
        <strain evidence="2">CG1_02_32_51</strain>
    </source>
</reference>
<comment type="caution">
    <text evidence="2">The sequence shown here is derived from an EMBL/GenBank/DDBJ whole genome shotgun (WGS) entry which is preliminary data.</text>
</comment>
<gene>
    <name evidence="2" type="ORF">AUJ23_03000</name>
</gene>
<keyword evidence="1" id="KW-0812">Transmembrane</keyword>
<protein>
    <recommendedName>
        <fullName evidence="4">Thioredoxin-like fold domain-containing protein</fullName>
    </recommendedName>
</protein>
<dbReference type="Gene3D" id="3.40.30.10">
    <property type="entry name" value="Glutaredoxin"/>
    <property type="match status" value="2"/>
</dbReference>
<accession>A0A1J4U9B1</accession>
<feature type="transmembrane region" description="Helical" evidence="1">
    <location>
        <begin position="16"/>
        <end position="36"/>
    </location>
</feature>
<dbReference type="STRING" id="1805238.AUJ23_03000"/>
<evidence type="ECO:0000313" key="3">
    <source>
        <dbReference type="Proteomes" id="UP000181941"/>
    </source>
</evidence>
<keyword evidence="1" id="KW-1133">Transmembrane helix</keyword>
<evidence type="ECO:0000256" key="1">
    <source>
        <dbReference type="SAM" id="Phobius"/>
    </source>
</evidence>
<proteinExistence type="predicted"/>
<dbReference type="AlphaFoldDB" id="A0A1J4U9B1"/>
<keyword evidence="1" id="KW-0472">Membrane</keyword>
<sequence length="281" mass="31721">MNKNNLLTNIKINSNLFWSLTVIFLLTIIGGLYFSFTTENLLKVTVAEYKEEQRPANLEITLIKDSSCQECNNLDGVLHSIKQESIKITQEKTLEYTEEEAKNLLTKYSIKTLPALLITGEINKSADLTKIWSSLGQSDDNTFILRYNFYPVKDLETNKIQGLIDIFLLSDLSCQECYDVKQHLAILSGFGLSLNHVTSTDTSSELGQELIKKYQINKVPTIVLTGNLNVFDSLKKTWGQVGTIETDGAYVFRDGLDKMKIIYKDLTSNKIITFTSSSTNK</sequence>
<organism evidence="2 3">
    <name type="scientific">Candidatus Magasanikbacteria bacterium CG1_02_32_51</name>
    <dbReference type="NCBI Taxonomy" id="1805238"/>
    <lineage>
        <taxon>Bacteria</taxon>
        <taxon>Candidatus Magasanikiibacteriota</taxon>
    </lineage>
</organism>
<evidence type="ECO:0000313" key="2">
    <source>
        <dbReference type="EMBL" id="OIO18823.1"/>
    </source>
</evidence>